<evidence type="ECO:0000313" key="3">
    <source>
        <dbReference type="EMBL" id="VFJ43078.1"/>
    </source>
</evidence>
<dbReference type="Pfam" id="PF02668">
    <property type="entry name" value="TauD"/>
    <property type="match status" value="1"/>
</dbReference>
<keyword evidence="3" id="KW-0223">Dioxygenase</keyword>
<dbReference type="AlphaFoldDB" id="A0A450RVG3"/>
<evidence type="ECO:0000259" key="2">
    <source>
        <dbReference type="Pfam" id="PF02668"/>
    </source>
</evidence>
<organism evidence="3">
    <name type="scientific">Candidatus Kentrum sp. DK</name>
    <dbReference type="NCBI Taxonomy" id="2126562"/>
    <lineage>
        <taxon>Bacteria</taxon>
        <taxon>Pseudomonadati</taxon>
        <taxon>Pseudomonadota</taxon>
        <taxon>Gammaproteobacteria</taxon>
        <taxon>Candidatus Kentrum</taxon>
    </lineage>
</organism>
<dbReference type="InterPro" id="IPR003819">
    <property type="entry name" value="TauD/TfdA-like"/>
</dbReference>
<dbReference type="EMBL" id="CAADEX010000004">
    <property type="protein sequence ID" value="VFJ43078.1"/>
    <property type="molecule type" value="Genomic_DNA"/>
</dbReference>
<dbReference type="GO" id="GO:0016706">
    <property type="term" value="F:2-oxoglutarate-dependent dioxygenase activity"/>
    <property type="evidence" value="ECO:0007669"/>
    <property type="project" value="UniProtKB-ARBA"/>
</dbReference>
<dbReference type="InterPro" id="IPR042098">
    <property type="entry name" value="TauD-like_sf"/>
</dbReference>
<reference evidence="3" key="1">
    <citation type="submission" date="2019-02" db="EMBL/GenBank/DDBJ databases">
        <authorList>
            <person name="Gruber-Vodicka R. H."/>
            <person name="Seah K. B. B."/>
        </authorList>
    </citation>
    <scope>NUCLEOTIDE SEQUENCE</scope>
    <source>
        <strain evidence="3">BECK_DK47</strain>
    </source>
</reference>
<proteinExistence type="predicted"/>
<feature type="domain" description="TauD/TfdA-like" evidence="2">
    <location>
        <begin position="89"/>
        <end position="294"/>
    </location>
</feature>
<gene>
    <name evidence="3" type="ORF">BECKDK2373B_GA0170837_100459</name>
</gene>
<sequence length="305" mass="34521">MNQIPADYPIDPAGTPFDIDDDSAYRVWRDGKLADYPTRAEDLCVAIRDPRALSDIEHGALLTRCRKTNMAIYQSAIGANPDKDIPSLLGRRFGLHRLDKNQGSDENAITAITVTDVDGRGEFIPYTDRPLHWHTDGYYNAPDRQVRGFLLHCVNPAQTGGENALLDHEIAYILLREENPAFIRALMAPDAMTIPAYRADGVLRRPERAGPVFSVCADGALHMRYTMRTRNIHWKRGPELESALAFLQELFSSDCPYLFRLTLESGWGVINNNVLHDRSRFVDREDNPRLLYRARYYDRIAGCGG</sequence>
<name>A0A450RVG3_9GAMM</name>
<evidence type="ECO:0000256" key="1">
    <source>
        <dbReference type="ARBA" id="ARBA00023002"/>
    </source>
</evidence>
<keyword evidence="1" id="KW-0560">Oxidoreductase</keyword>
<protein>
    <submittedName>
        <fullName evidence="3">Taurine catabolism dioxygenase TauD, TfdA family</fullName>
    </submittedName>
</protein>
<dbReference type="SUPFAM" id="SSF51197">
    <property type="entry name" value="Clavaminate synthase-like"/>
    <property type="match status" value="1"/>
</dbReference>
<accession>A0A450RVG3</accession>
<dbReference type="Gene3D" id="3.60.130.10">
    <property type="entry name" value="Clavaminate synthase-like"/>
    <property type="match status" value="1"/>
</dbReference>